<organism evidence="1">
    <name type="scientific">Tanacetum cinerariifolium</name>
    <name type="common">Dalmatian daisy</name>
    <name type="synonym">Chrysanthemum cinerariifolium</name>
    <dbReference type="NCBI Taxonomy" id="118510"/>
    <lineage>
        <taxon>Eukaryota</taxon>
        <taxon>Viridiplantae</taxon>
        <taxon>Streptophyta</taxon>
        <taxon>Embryophyta</taxon>
        <taxon>Tracheophyta</taxon>
        <taxon>Spermatophyta</taxon>
        <taxon>Magnoliopsida</taxon>
        <taxon>eudicotyledons</taxon>
        <taxon>Gunneridae</taxon>
        <taxon>Pentapetalae</taxon>
        <taxon>asterids</taxon>
        <taxon>campanulids</taxon>
        <taxon>Asterales</taxon>
        <taxon>Asteraceae</taxon>
        <taxon>Asteroideae</taxon>
        <taxon>Anthemideae</taxon>
        <taxon>Anthemidinae</taxon>
        <taxon>Tanacetum</taxon>
    </lineage>
</organism>
<accession>A0A6L2KK75</accession>
<name>A0A6L2KK75_TANCI</name>
<reference evidence="1" key="1">
    <citation type="journal article" date="2019" name="Sci. Rep.">
        <title>Draft genome of Tanacetum cinerariifolium, the natural source of mosquito coil.</title>
        <authorList>
            <person name="Yamashiro T."/>
            <person name="Shiraishi A."/>
            <person name="Satake H."/>
            <person name="Nakayama K."/>
        </authorList>
    </citation>
    <scope>NUCLEOTIDE SEQUENCE</scope>
</reference>
<gene>
    <name evidence="1" type="ORF">Tci_021836</name>
</gene>
<proteinExistence type="predicted"/>
<dbReference type="EMBL" id="BKCJ010002627">
    <property type="protein sequence ID" value="GEU49858.1"/>
    <property type="molecule type" value="Genomic_DNA"/>
</dbReference>
<sequence>MTPGRRWRHEQVQKLISGKCMQSEGVEIQRSRIRDMQFLMLRRRGRQQTNATIELHEDYFSSKMLDDACKGI</sequence>
<comment type="caution">
    <text evidence="1">The sequence shown here is derived from an EMBL/GenBank/DDBJ whole genome shotgun (WGS) entry which is preliminary data.</text>
</comment>
<dbReference type="AlphaFoldDB" id="A0A6L2KK75"/>
<evidence type="ECO:0000313" key="1">
    <source>
        <dbReference type="EMBL" id="GEU49858.1"/>
    </source>
</evidence>
<protein>
    <submittedName>
        <fullName evidence="1">Uncharacterized protein</fullName>
    </submittedName>
</protein>